<keyword evidence="1" id="KW-0812">Transmembrane</keyword>
<dbReference type="RefSeq" id="WP_189974016.1">
    <property type="nucleotide sequence ID" value="NZ_BMVL01000023.1"/>
</dbReference>
<reference evidence="2 3" key="1">
    <citation type="submission" date="2021-03" db="EMBL/GenBank/DDBJ databases">
        <title>Genomic Encyclopedia of Type Strains, Phase IV (KMG-IV): sequencing the most valuable type-strain genomes for metagenomic binning, comparative biology and taxonomic classification.</title>
        <authorList>
            <person name="Goeker M."/>
        </authorList>
    </citation>
    <scope>NUCLEOTIDE SEQUENCE [LARGE SCALE GENOMIC DNA]</scope>
    <source>
        <strain evidence="2 3">DSM 40526</strain>
    </source>
</reference>
<proteinExistence type="predicted"/>
<gene>
    <name evidence="2" type="ORF">J2Z77_000026</name>
</gene>
<dbReference type="EMBL" id="JAGGLQ010000001">
    <property type="protein sequence ID" value="MBP2034242.1"/>
    <property type="molecule type" value="Genomic_DNA"/>
</dbReference>
<sequence>MTPPRDGATWLAALAATLLTTGVICQFLQHTDPTPPLLYFTVDSAVLAAAVQIRRLVHGPGSGPWGERLRGSAVVGVVLSSLVHLTVIAPSSPSGGWFGPHDDLWARTATLLLHGAAPVPVVAEFLVSPCRLTPARHEPALLAWWPAAYLAVVGTLAWSDAATMPYLFLSPSRFGTGPVIATIAALSATVLALAAALTAARRRLGRPPGAHA</sequence>
<protein>
    <recommendedName>
        <fullName evidence="4">FAR-17a/AIG1-like protein</fullName>
    </recommendedName>
</protein>
<keyword evidence="3" id="KW-1185">Reference proteome</keyword>
<evidence type="ECO:0000256" key="1">
    <source>
        <dbReference type="SAM" id="Phobius"/>
    </source>
</evidence>
<dbReference type="Proteomes" id="UP001519310">
    <property type="component" value="Unassembled WGS sequence"/>
</dbReference>
<name>A0ABS4KW63_STRAV</name>
<feature type="transmembrane region" description="Helical" evidence="1">
    <location>
        <begin position="109"/>
        <end position="127"/>
    </location>
</feature>
<evidence type="ECO:0000313" key="2">
    <source>
        <dbReference type="EMBL" id="MBP2034242.1"/>
    </source>
</evidence>
<evidence type="ECO:0000313" key="3">
    <source>
        <dbReference type="Proteomes" id="UP001519310"/>
    </source>
</evidence>
<feature type="transmembrane region" description="Helical" evidence="1">
    <location>
        <begin position="139"/>
        <end position="159"/>
    </location>
</feature>
<organism evidence="2 3">
    <name type="scientific">Streptomyces avidinii</name>
    <dbReference type="NCBI Taxonomy" id="1895"/>
    <lineage>
        <taxon>Bacteria</taxon>
        <taxon>Bacillati</taxon>
        <taxon>Actinomycetota</taxon>
        <taxon>Actinomycetes</taxon>
        <taxon>Kitasatosporales</taxon>
        <taxon>Streptomycetaceae</taxon>
        <taxon>Streptomyces</taxon>
    </lineage>
</organism>
<comment type="caution">
    <text evidence="2">The sequence shown here is derived from an EMBL/GenBank/DDBJ whole genome shotgun (WGS) entry which is preliminary data.</text>
</comment>
<keyword evidence="1" id="KW-0472">Membrane</keyword>
<accession>A0ABS4KW63</accession>
<evidence type="ECO:0008006" key="4">
    <source>
        <dbReference type="Google" id="ProtNLM"/>
    </source>
</evidence>
<keyword evidence="1" id="KW-1133">Transmembrane helix</keyword>
<feature type="transmembrane region" description="Helical" evidence="1">
    <location>
        <begin position="179"/>
        <end position="200"/>
    </location>
</feature>